<dbReference type="AlphaFoldDB" id="A0A387HQI7"/>
<name>A0A387HQI7_9ACTN</name>
<accession>A0A387HQI7</accession>
<feature type="transmembrane region" description="Helical" evidence="1">
    <location>
        <begin position="47"/>
        <end position="67"/>
    </location>
</feature>
<organism evidence="2 3">
    <name type="scientific">Streptomyces hundungensis</name>
    <dbReference type="NCBI Taxonomy" id="1077946"/>
    <lineage>
        <taxon>Bacteria</taxon>
        <taxon>Bacillati</taxon>
        <taxon>Actinomycetota</taxon>
        <taxon>Actinomycetes</taxon>
        <taxon>Kitasatosporales</taxon>
        <taxon>Streptomycetaceae</taxon>
        <taxon>Streptomyces</taxon>
    </lineage>
</organism>
<evidence type="ECO:0000256" key="1">
    <source>
        <dbReference type="SAM" id="Phobius"/>
    </source>
</evidence>
<protein>
    <recommendedName>
        <fullName evidence="4">DUF4386 family protein</fullName>
    </recommendedName>
</protein>
<keyword evidence="1" id="KW-0472">Membrane</keyword>
<dbReference type="OrthoDB" id="4170946at2"/>
<evidence type="ECO:0000313" key="2">
    <source>
        <dbReference type="EMBL" id="AYG85003.1"/>
    </source>
</evidence>
<keyword evidence="3" id="KW-1185">Reference proteome</keyword>
<keyword evidence="1" id="KW-0812">Transmembrane</keyword>
<keyword evidence="1" id="KW-1133">Transmembrane helix</keyword>
<feature type="transmembrane region" description="Helical" evidence="1">
    <location>
        <begin position="129"/>
        <end position="149"/>
    </location>
</feature>
<dbReference type="Proteomes" id="UP000271554">
    <property type="component" value="Chromosome"/>
</dbReference>
<proteinExistence type="predicted"/>
<feature type="transmembrane region" description="Helical" evidence="1">
    <location>
        <begin position="161"/>
        <end position="189"/>
    </location>
</feature>
<reference evidence="2 3" key="1">
    <citation type="submission" date="2018-10" db="EMBL/GenBank/DDBJ databases">
        <title>Relationship between Morphology and Antimicrobial Activity in Streptomyces.</title>
        <authorList>
            <person name="Kang H.J."/>
            <person name="Kim S.B."/>
        </authorList>
    </citation>
    <scope>NUCLEOTIDE SEQUENCE [LARGE SCALE GENOMIC DNA]</scope>
    <source>
        <strain evidence="2 3">BH38</strain>
    </source>
</reference>
<dbReference type="EMBL" id="CP032698">
    <property type="protein sequence ID" value="AYG85003.1"/>
    <property type="molecule type" value="Genomic_DNA"/>
</dbReference>
<evidence type="ECO:0008006" key="4">
    <source>
        <dbReference type="Google" id="ProtNLM"/>
    </source>
</evidence>
<dbReference type="KEGG" id="shun:DWB77_07218"/>
<evidence type="ECO:0000313" key="3">
    <source>
        <dbReference type="Proteomes" id="UP000271554"/>
    </source>
</evidence>
<sequence length="214" mass="22463">MRLGPLSGFVAVVLIAVAFGVGGDTPGVGDSGQQIRMFFHEHDTQQTISLYLLFVAGVFLIFFAGTLRHHLAEADRHGWLPQVAFAGAILSTGGFWIASGVTLALVDVSDKPQVAGAAFQAMNAVANDLFIPFVGGIGIMLLAAGLDAARTGIPLPRWMGWAGIVLGVLMFIPWVSFFAFLVSGLWIIIASVLLARRPSAPIAPTVPTPNASAP</sequence>
<feature type="transmembrane region" description="Helical" evidence="1">
    <location>
        <begin position="79"/>
        <end position="98"/>
    </location>
</feature>
<gene>
    <name evidence="2" type="ORF">DWB77_07218</name>
</gene>